<keyword evidence="8 15" id="KW-0547">Nucleotide-binding</keyword>
<feature type="domain" description="FDX-ACB" evidence="18">
    <location>
        <begin position="763"/>
        <end position="856"/>
    </location>
</feature>
<dbReference type="CDD" id="cd00769">
    <property type="entry name" value="PheRS_beta_core"/>
    <property type="match status" value="1"/>
</dbReference>
<dbReference type="InterPro" id="IPR020825">
    <property type="entry name" value="Phe-tRNA_synthase-like_B3/B4"/>
</dbReference>
<accession>A0AAE3GXG6</accession>
<feature type="binding site" evidence="15">
    <location>
        <position position="525"/>
    </location>
    <ligand>
        <name>Mg(2+)</name>
        <dbReference type="ChEBI" id="CHEBI:18420"/>
        <note>shared with alpha subunit</note>
    </ligand>
</feature>
<dbReference type="InterPro" id="IPR033714">
    <property type="entry name" value="tRNA_bind_bactPheRS"/>
</dbReference>
<evidence type="ECO:0000256" key="1">
    <source>
        <dbReference type="ARBA" id="ARBA00004496"/>
    </source>
</evidence>
<dbReference type="PANTHER" id="PTHR10947:SF0">
    <property type="entry name" value="PHENYLALANINE--TRNA LIGASE BETA SUBUNIT"/>
    <property type="match status" value="1"/>
</dbReference>
<evidence type="ECO:0000256" key="3">
    <source>
        <dbReference type="ARBA" id="ARBA00011209"/>
    </source>
</evidence>
<evidence type="ECO:0000313" key="20">
    <source>
        <dbReference type="EMBL" id="MCP2731663.1"/>
    </source>
</evidence>
<dbReference type="SUPFAM" id="SSF56037">
    <property type="entry name" value="PheT/TilS domain"/>
    <property type="match status" value="1"/>
</dbReference>
<dbReference type="EMBL" id="JAMZMM010000373">
    <property type="protein sequence ID" value="MCP2731663.1"/>
    <property type="molecule type" value="Genomic_DNA"/>
</dbReference>
<evidence type="ECO:0000256" key="4">
    <source>
        <dbReference type="ARBA" id="ARBA00022490"/>
    </source>
</evidence>
<dbReference type="Pfam" id="PF03147">
    <property type="entry name" value="FDX-ACB"/>
    <property type="match status" value="1"/>
</dbReference>
<dbReference type="RefSeq" id="WP_254014397.1">
    <property type="nucleotide sequence ID" value="NZ_JAMZMM010000373.1"/>
</dbReference>
<feature type="binding site" evidence="15">
    <location>
        <position position="519"/>
    </location>
    <ligand>
        <name>Mg(2+)</name>
        <dbReference type="ChEBI" id="CHEBI:18420"/>
        <note>shared with alpha subunit</note>
    </ligand>
</feature>
<evidence type="ECO:0000256" key="9">
    <source>
        <dbReference type="ARBA" id="ARBA00022840"/>
    </source>
</evidence>
<feature type="binding site" evidence="15">
    <location>
        <position position="529"/>
    </location>
    <ligand>
        <name>Mg(2+)</name>
        <dbReference type="ChEBI" id="CHEBI:18420"/>
        <note>shared with alpha subunit</note>
    </ligand>
</feature>
<keyword evidence="21" id="KW-1185">Reference proteome</keyword>
<keyword evidence="13 15" id="KW-0030">Aminoacyl-tRNA synthetase</keyword>
<evidence type="ECO:0000256" key="15">
    <source>
        <dbReference type="HAMAP-Rule" id="MF_00283"/>
    </source>
</evidence>
<dbReference type="Gene3D" id="3.30.70.380">
    <property type="entry name" value="Ferrodoxin-fold anticodon-binding domain"/>
    <property type="match status" value="1"/>
</dbReference>
<dbReference type="InterPro" id="IPR004532">
    <property type="entry name" value="Phe-tRNA-ligase_IIc_bsu_bact"/>
</dbReference>
<evidence type="ECO:0000259" key="18">
    <source>
        <dbReference type="PROSITE" id="PS51447"/>
    </source>
</evidence>
<dbReference type="InterPro" id="IPR045060">
    <property type="entry name" value="Phe-tRNA-ligase_IIc_bsu"/>
</dbReference>
<dbReference type="InterPro" id="IPR005146">
    <property type="entry name" value="B3/B4_tRNA-bd"/>
</dbReference>
<dbReference type="HAMAP" id="MF_00283">
    <property type="entry name" value="Phe_tRNA_synth_beta1"/>
    <property type="match status" value="1"/>
</dbReference>
<dbReference type="Pfam" id="PF01588">
    <property type="entry name" value="tRNA_bind"/>
    <property type="match status" value="1"/>
</dbReference>
<evidence type="ECO:0000256" key="16">
    <source>
        <dbReference type="PROSITE-ProRule" id="PRU00209"/>
    </source>
</evidence>
<dbReference type="NCBIfam" id="NF045760">
    <property type="entry name" value="YtpR"/>
    <property type="match status" value="1"/>
</dbReference>
<dbReference type="FunFam" id="2.40.50.140:FF:000045">
    <property type="entry name" value="Phenylalanine--tRNA ligase beta subunit"/>
    <property type="match status" value="1"/>
</dbReference>
<evidence type="ECO:0000259" key="17">
    <source>
        <dbReference type="PROSITE" id="PS50886"/>
    </source>
</evidence>
<dbReference type="InterPro" id="IPR009061">
    <property type="entry name" value="DNA-bd_dom_put_sf"/>
</dbReference>
<feature type="domain" description="B5" evidence="19">
    <location>
        <begin position="444"/>
        <end position="541"/>
    </location>
</feature>
<dbReference type="SMART" id="SM00896">
    <property type="entry name" value="FDX-ACB"/>
    <property type="match status" value="1"/>
</dbReference>
<dbReference type="GO" id="GO:0000287">
    <property type="term" value="F:magnesium ion binding"/>
    <property type="evidence" value="ECO:0007669"/>
    <property type="project" value="UniProtKB-UniRule"/>
</dbReference>
<comment type="cofactor">
    <cofactor evidence="15">
        <name>Mg(2+)</name>
        <dbReference type="ChEBI" id="CHEBI:18420"/>
    </cofactor>
    <text evidence="15">Binds 2 magnesium ions per tetramer.</text>
</comment>
<comment type="subcellular location">
    <subcellularLocation>
        <location evidence="1 15">Cytoplasm</location>
    </subcellularLocation>
</comment>
<comment type="subunit">
    <text evidence="3 15">Tetramer of two alpha and two beta subunits.</text>
</comment>
<feature type="domain" description="TRNA-binding" evidence="17">
    <location>
        <begin position="39"/>
        <end position="151"/>
    </location>
</feature>
<dbReference type="SUPFAM" id="SSF46955">
    <property type="entry name" value="Putative DNA-binding domain"/>
    <property type="match status" value="1"/>
</dbReference>
<dbReference type="CDD" id="cd02796">
    <property type="entry name" value="tRNA_bind_bactPheRS"/>
    <property type="match status" value="1"/>
</dbReference>
<dbReference type="InterPro" id="IPR012340">
    <property type="entry name" value="NA-bd_OB-fold"/>
</dbReference>
<proteinExistence type="inferred from homology"/>
<evidence type="ECO:0000256" key="5">
    <source>
        <dbReference type="ARBA" id="ARBA00022555"/>
    </source>
</evidence>
<dbReference type="FunFam" id="3.50.40.10:FF:000001">
    <property type="entry name" value="Phenylalanine--tRNA ligase beta subunit"/>
    <property type="match status" value="1"/>
</dbReference>
<organism evidence="20 21">
    <name type="scientific">Limnofasciculus baicalensis BBK-W-15</name>
    <dbReference type="NCBI Taxonomy" id="2699891"/>
    <lineage>
        <taxon>Bacteria</taxon>
        <taxon>Bacillati</taxon>
        <taxon>Cyanobacteriota</taxon>
        <taxon>Cyanophyceae</taxon>
        <taxon>Coleofasciculales</taxon>
        <taxon>Coleofasciculaceae</taxon>
        <taxon>Limnofasciculus</taxon>
        <taxon>Limnofasciculus baicalensis</taxon>
    </lineage>
</organism>
<evidence type="ECO:0000256" key="7">
    <source>
        <dbReference type="ARBA" id="ARBA00022723"/>
    </source>
</evidence>
<evidence type="ECO:0000256" key="10">
    <source>
        <dbReference type="ARBA" id="ARBA00022842"/>
    </source>
</evidence>
<dbReference type="Gene3D" id="3.50.40.10">
    <property type="entry name" value="Phenylalanyl-trna Synthetase, Chain B, domain 3"/>
    <property type="match status" value="1"/>
</dbReference>
<dbReference type="GO" id="GO:0005524">
    <property type="term" value="F:ATP binding"/>
    <property type="evidence" value="ECO:0007669"/>
    <property type="project" value="UniProtKB-UniRule"/>
</dbReference>
<dbReference type="SUPFAM" id="SSF55681">
    <property type="entry name" value="Class II aaRS and biotin synthetases"/>
    <property type="match status" value="1"/>
</dbReference>
<dbReference type="InterPro" id="IPR002547">
    <property type="entry name" value="tRNA-bd_dom"/>
</dbReference>
<keyword evidence="12 15" id="KW-0648">Protein biosynthesis</keyword>
<dbReference type="EC" id="6.1.1.20" evidence="15"/>
<dbReference type="GO" id="GO:0004826">
    <property type="term" value="F:phenylalanine-tRNA ligase activity"/>
    <property type="evidence" value="ECO:0007669"/>
    <property type="project" value="UniProtKB-UniRule"/>
</dbReference>
<dbReference type="InterPro" id="IPR036690">
    <property type="entry name" value="Fdx_antiC-bd_sf"/>
</dbReference>
<protein>
    <recommendedName>
        <fullName evidence="15">Phenylalanine--tRNA ligase beta subunit</fullName>
        <ecNumber evidence="15">6.1.1.20</ecNumber>
    </recommendedName>
    <alternativeName>
        <fullName evidence="15">Phenylalanyl-tRNA synthetase beta subunit</fullName>
        <shortName evidence="15">PheRS</shortName>
    </alternativeName>
</protein>
<dbReference type="InterPro" id="IPR041616">
    <property type="entry name" value="PheRS_beta_core"/>
</dbReference>
<dbReference type="PROSITE" id="PS51447">
    <property type="entry name" value="FDX_ACB"/>
    <property type="match status" value="1"/>
</dbReference>
<evidence type="ECO:0000313" key="21">
    <source>
        <dbReference type="Proteomes" id="UP001204953"/>
    </source>
</evidence>
<dbReference type="Pfam" id="PF03484">
    <property type="entry name" value="B5"/>
    <property type="match status" value="1"/>
</dbReference>
<dbReference type="PANTHER" id="PTHR10947">
    <property type="entry name" value="PHENYLALANYL-TRNA SYNTHETASE BETA CHAIN AND LEUCINE-RICH REPEAT-CONTAINING PROTEIN 47"/>
    <property type="match status" value="1"/>
</dbReference>
<keyword evidence="10 15" id="KW-0460">Magnesium</keyword>
<comment type="catalytic activity">
    <reaction evidence="14 15">
        <text>tRNA(Phe) + L-phenylalanine + ATP = L-phenylalanyl-tRNA(Phe) + AMP + diphosphate + H(+)</text>
        <dbReference type="Rhea" id="RHEA:19413"/>
        <dbReference type="Rhea" id="RHEA-COMP:9668"/>
        <dbReference type="Rhea" id="RHEA-COMP:9699"/>
        <dbReference type="ChEBI" id="CHEBI:15378"/>
        <dbReference type="ChEBI" id="CHEBI:30616"/>
        <dbReference type="ChEBI" id="CHEBI:33019"/>
        <dbReference type="ChEBI" id="CHEBI:58095"/>
        <dbReference type="ChEBI" id="CHEBI:78442"/>
        <dbReference type="ChEBI" id="CHEBI:78531"/>
        <dbReference type="ChEBI" id="CHEBI:456215"/>
        <dbReference type="EC" id="6.1.1.20"/>
    </reaction>
</comment>
<evidence type="ECO:0000256" key="13">
    <source>
        <dbReference type="ARBA" id="ARBA00023146"/>
    </source>
</evidence>
<evidence type="ECO:0000259" key="19">
    <source>
        <dbReference type="PROSITE" id="PS51483"/>
    </source>
</evidence>
<dbReference type="Proteomes" id="UP001204953">
    <property type="component" value="Unassembled WGS sequence"/>
</dbReference>
<reference evidence="20" key="1">
    <citation type="submission" date="2022-06" db="EMBL/GenBank/DDBJ databases">
        <title>New cyanobacteria of genus Symplocastrum in benthos of Lake Baikal.</title>
        <authorList>
            <person name="Sorokovikova E."/>
            <person name="Tikhonova I."/>
            <person name="Krasnopeev A."/>
            <person name="Evseev P."/>
            <person name="Gladkikh A."/>
            <person name="Belykh O."/>
        </authorList>
    </citation>
    <scope>NUCLEOTIDE SEQUENCE</scope>
    <source>
        <strain evidence="20">BBK-W-15</strain>
    </source>
</reference>
<dbReference type="InterPro" id="IPR045864">
    <property type="entry name" value="aa-tRNA-synth_II/BPL/LPL"/>
</dbReference>
<comment type="caution">
    <text evidence="20">The sequence shown here is derived from an EMBL/GenBank/DDBJ whole genome shotgun (WGS) entry which is preliminary data.</text>
</comment>
<dbReference type="NCBIfam" id="TIGR00472">
    <property type="entry name" value="pheT_bact"/>
    <property type="match status" value="1"/>
</dbReference>
<dbReference type="SMART" id="SM00874">
    <property type="entry name" value="B5"/>
    <property type="match status" value="1"/>
</dbReference>
<dbReference type="InterPro" id="IPR005147">
    <property type="entry name" value="tRNA_synthase_B5-dom"/>
</dbReference>
<name>A0AAE3GXG6_9CYAN</name>
<dbReference type="Gene3D" id="2.40.50.140">
    <property type="entry name" value="Nucleic acid-binding proteins"/>
    <property type="match status" value="1"/>
</dbReference>
<keyword evidence="11 16" id="KW-0694">RNA-binding</keyword>
<keyword evidence="4 15" id="KW-0963">Cytoplasm</keyword>
<dbReference type="SMART" id="SM00873">
    <property type="entry name" value="B3_4"/>
    <property type="match status" value="1"/>
</dbReference>
<dbReference type="GO" id="GO:0000049">
    <property type="term" value="F:tRNA binding"/>
    <property type="evidence" value="ECO:0007669"/>
    <property type="project" value="UniProtKB-UniRule"/>
</dbReference>
<keyword evidence="5 16" id="KW-0820">tRNA-binding</keyword>
<dbReference type="GO" id="GO:0006432">
    <property type="term" value="P:phenylalanyl-tRNA aminoacylation"/>
    <property type="evidence" value="ECO:0007669"/>
    <property type="project" value="UniProtKB-UniRule"/>
</dbReference>
<dbReference type="FunFam" id="3.30.70.380:FF:000001">
    <property type="entry name" value="Phenylalanine--tRNA ligase beta subunit"/>
    <property type="match status" value="1"/>
</dbReference>
<sequence>MRISLNWLRKLVDLTLEPQALADILTNAGFEVEDIEDRRKLADGVVVGKVLDVQPHPNADKLRVCQVDIGDANGPLNIVCGAANVRPDIYVPVATIGAYLPTINLKIKSSKLRGVRSEGMICSLAEVGLTKESAGIHIFFEEVRGEGVDVRVNQSEENILPLTHILPPKIGSDARPLLGLDDVILDLTATANRADALSMVGVAREVVALTGKSLRLPEVTEVSVKSGSNRLTLKISEPKACPAYIGTVIEGVKIAPSPDWLQKQLEAAGVRPINNVVDITNYVLLEWGQPLHAFDCDRLHLVGNPQSPAQNPDFPIQIGVRFAKNNESLKTLDGQIRTLESQALLITAKDKPIALAGVMGGEETEVHDGTENILLEAALFEPVAIRRSARSQGLRTEASTRYERGVNQAELGVACSRAIALILELAGGTLITQEISDWRSHPSTWTNSIELRLNRVNQVLGEVDLGDDEIGEIQSEDVERILTSLGCQLERKEVRGNEEDQEYEEVVWTVKAPPYRYRDLEREIDLIEEIARLYGYDKFYDKLPDKTELGYLSLDVSLTRQLREAFRAAGLTELVQYSLVKPKEIEEQIRLSNPLFVEYSSLRTDLISGLIDAAQYNLEQGNGILNGFEIGRIFWREEEGFAEADVIAGILGGDPTQGKWIRGGKDSPMTWYEAKGVLESAFGRLGLNIEYQSDRQDDRFHPGRTASLWLGGDRLGRFGQLHPQLRAERGLPDEVYVFELDLDVILDKLTQDEHLTPRFHAYSTFPASDRDIAFFVSEKVSVAEIKRTTQQAGGALLESVQVFDEYQGESVPNGQRSLAFRLIYRAGDRSLTAEEIESVHQNIRQSLLEKFGVSLRS</sequence>
<dbReference type="Pfam" id="PF03483">
    <property type="entry name" value="B3_4"/>
    <property type="match status" value="1"/>
</dbReference>
<feature type="binding site" evidence="15">
    <location>
        <position position="528"/>
    </location>
    <ligand>
        <name>Mg(2+)</name>
        <dbReference type="ChEBI" id="CHEBI:18420"/>
        <note>shared with alpha subunit</note>
    </ligand>
</feature>
<evidence type="ECO:0000256" key="14">
    <source>
        <dbReference type="ARBA" id="ARBA00049255"/>
    </source>
</evidence>
<keyword evidence="6 15" id="KW-0436">Ligase</keyword>
<evidence type="ECO:0000256" key="6">
    <source>
        <dbReference type="ARBA" id="ARBA00022598"/>
    </source>
</evidence>
<dbReference type="Gene3D" id="3.30.930.10">
    <property type="entry name" value="Bira Bifunctional Protein, Domain 2"/>
    <property type="match status" value="1"/>
</dbReference>
<keyword evidence="7 15" id="KW-0479">Metal-binding</keyword>
<evidence type="ECO:0000256" key="2">
    <source>
        <dbReference type="ARBA" id="ARBA00008653"/>
    </source>
</evidence>
<dbReference type="PROSITE" id="PS51483">
    <property type="entry name" value="B5"/>
    <property type="match status" value="1"/>
</dbReference>
<gene>
    <name evidence="15 20" type="primary">pheT</name>
    <name evidence="20" type="ORF">NJ959_24855</name>
</gene>
<dbReference type="AlphaFoldDB" id="A0AAE3GXG6"/>
<evidence type="ECO:0000256" key="12">
    <source>
        <dbReference type="ARBA" id="ARBA00022917"/>
    </source>
</evidence>
<dbReference type="PROSITE" id="PS50886">
    <property type="entry name" value="TRBD"/>
    <property type="match status" value="1"/>
</dbReference>
<dbReference type="SUPFAM" id="SSF50249">
    <property type="entry name" value="Nucleic acid-binding proteins"/>
    <property type="match status" value="1"/>
</dbReference>
<dbReference type="GO" id="GO:0009328">
    <property type="term" value="C:phenylalanine-tRNA ligase complex"/>
    <property type="evidence" value="ECO:0007669"/>
    <property type="project" value="TreeGrafter"/>
</dbReference>
<dbReference type="SUPFAM" id="SSF54991">
    <property type="entry name" value="Anticodon-binding domain of PheRS"/>
    <property type="match status" value="1"/>
</dbReference>
<dbReference type="InterPro" id="IPR005121">
    <property type="entry name" value="Fdx_antiC-bd"/>
</dbReference>
<dbReference type="Pfam" id="PF17759">
    <property type="entry name" value="tRNA_synthFbeta"/>
    <property type="match status" value="1"/>
</dbReference>
<comment type="similarity">
    <text evidence="2 15">Belongs to the phenylalanyl-tRNA synthetase beta subunit family. Type 1 subfamily.</text>
</comment>
<keyword evidence="9 15" id="KW-0067">ATP-binding</keyword>
<evidence type="ECO:0000256" key="11">
    <source>
        <dbReference type="ARBA" id="ARBA00022884"/>
    </source>
</evidence>
<evidence type="ECO:0000256" key="8">
    <source>
        <dbReference type="ARBA" id="ARBA00022741"/>
    </source>
</evidence>
<dbReference type="Gene3D" id="3.30.56.10">
    <property type="match status" value="2"/>
</dbReference>